<evidence type="ECO:0000313" key="1">
    <source>
        <dbReference type="EMBL" id="MFC6867656.1"/>
    </source>
</evidence>
<accession>A0ABW2BX79</accession>
<sequence>MIASQTSVTTLALEAAVRAPSPFNTQPWRFDVDSDRIELRLDRARVLEVADPDAREARLACGAALCNVRIQLRALDRVGLVDLLPNRDDPDLLAVVRIAGERPATDSERRLADAIPKRHTNRHPFLDRQVSASARVTLASAARAEGARLVFVDASERYDLLVELIRKAEQRLDADEAYRDEVEYWLGGPIDRHDGVPVDAIGPDPVDDQLVRLRGYYRTNPLPPRRFEQQPLLVAVVTTGASPRFDVIAGAGMQRALLAACSLGLSASFLSQPFEVPDLRDEVTQAFASDGHPHTLLRIGYGYPTGVTPRRTVSEVIDTGGHVQ</sequence>
<dbReference type="Proteomes" id="UP001596337">
    <property type="component" value="Unassembled WGS sequence"/>
</dbReference>
<dbReference type="PANTHER" id="PTHR23026">
    <property type="entry name" value="NADPH NITROREDUCTASE"/>
    <property type="match status" value="1"/>
</dbReference>
<protein>
    <submittedName>
        <fullName evidence="1">Acg family FMN-binding oxidoreductase</fullName>
    </submittedName>
</protein>
<dbReference type="InterPro" id="IPR000415">
    <property type="entry name" value="Nitroreductase-like"/>
</dbReference>
<dbReference type="Gene3D" id="3.40.109.10">
    <property type="entry name" value="NADH Oxidase"/>
    <property type="match status" value="2"/>
</dbReference>
<dbReference type="EMBL" id="JBHSXX010000001">
    <property type="protein sequence ID" value="MFC6867656.1"/>
    <property type="molecule type" value="Genomic_DNA"/>
</dbReference>
<proteinExistence type="predicted"/>
<organism evidence="1 2">
    <name type="scientific">Haloechinothrix salitolerans</name>
    <dbReference type="NCBI Taxonomy" id="926830"/>
    <lineage>
        <taxon>Bacteria</taxon>
        <taxon>Bacillati</taxon>
        <taxon>Actinomycetota</taxon>
        <taxon>Actinomycetes</taxon>
        <taxon>Pseudonocardiales</taxon>
        <taxon>Pseudonocardiaceae</taxon>
        <taxon>Haloechinothrix</taxon>
    </lineage>
</organism>
<dbReference type="NCBIfam" id="NF047509">
    <property type="entry name" value="Rv3131_FMN_oxido"/>
    <property type="match status" value="1"/>
</dbReference>
<dbReference type="SUPFAM" id="SSF55469">
    <property type="entry name" value="FMN-dependent nitroreductase-like"/>
    <property type="match status" value="2"/>
</dbReference>
<reference evidence="2" key="1">
    <citation type="journal article" date="2019" name="Int. J. Syst. Evol. Microbiol.">
        <title>The Global Catalogue of Microorganisms (GCM) 10K type strain sequencing project: providing services to taxonomists for standard genome sequencing and annotation.</title>
        <authorList>
            <consortium name="The Broad Institute Genomics Platform"/>
            <consortium name="The Broad Institute Genome Sequencing Center for Infectious Disease"/>
            <person name="Wu L."/>
            <person name="Ma J."/>
        </authorList>
    </citation>
    <scope>NUCLEOTIDE SEQUENCE [LARGE SCALE GENOMIC DNA]</scope>
    <source>
        <strain evidence="2">KCTC 32255</strain>
    </source>
</reference>
<evidence type="ECO:0000313" key="2">
    <source>
        <dbReference type="Proteomes" id="UP001596337"/>
    </source>
</evidence>
<dbReference type="InterPro" id="IPR050627">
    <property type="entry name" value="Nitroreductase/BluB"/>
</dbReference>
<gene>
    <name evidence="1" type="ORF">ACFQGD_10890</name>
</gene>
<keyword evidence="2" id="KW-1185">Reference proteome</keyword>
<dbReference type="PANTHER" id="PTHR23026:SF123">
    <property type="entry name" value="NAD(P)H NITROREDUCTASE RV3131-RELATED"/>
    <property type="match status" value="1"/>
</dbReference>
<dbReference type="RefSeq" id="WP_345401236.1">
    <property type="nucleotide sequence ID" value="NZ_BAABLA010000104.1"/>
</dbReference>
<name>A0ABW2BX79_9PSEU</name>
<comment type="caution">
    <text evidence="1">The sequence shown here is derived from an EMBL/GenBank/DDBJ whole genome shotgun (WGS) entry which is preliminary data.</text>
</comment>